<dbReference type="EMBL" id="QFOT01000052">
    <property type="protein sequence ID" value="PZP55757.1"/>
    <property type="molecule type" value="Genomic_DNA"/>
</dbReference>
<gene>
    <name evidence="4" type="ORF">DI586_05895</name>
</gene>
<dbReference type="AlphaFoldDB" id="A0A2W5FPN6"/>
<evidence type="ECO:0000256" key="1">
    <source>
        <dbReference type="SAM" id="MobiDB-lite"/>
    </source>
</evidence>
<accession>A0A2W5FPN6</accession>
<organism evidence="4 5">
    <name type="scientific">Micavibrio aeruginosavorus</name>
    <dbReference type="NCBI Taxonomy" id="349221"/>
    <lineage>
        <taxon>Bacteria</taxon>
        <taxon>Pseudomonadati</taxon>
        <taxon>Bdellovibrionota</taxon>
        <taxon>Bdellovibrionia</taxon>
        <taxon>Bdellovibrionales</taxon>
        <taxon>Pseudobdellovibrionaceae</taxon>
        <taxon>Micavibrio</taxon>
    </lineage>
</organism>
<proteinExistence type="predicted"/>
<feature type="non-terminal residue" evidence="4">
    <location>
        <position position="284"/>
    </location>
</feature>
<evidence type="ECO:0000313" key="5">
    <source>
        <dbReference type="Proteomes" id="UP000249739"/>
    </source>
</evidence>
<dbReference type="GO" id="GO:0090313">
    <property type="term" value="P:regulation of protein targeting to membrane"/>
    <property type="evidence" value="ECO:0007669"/>
    <property type="project" value="TreeGrafter"/>
</dbReference>
<name>A0A2W5FPN6_9BACT</name>
<dbReference type="GO" id="GO:0005886">
    <property type="term" value="C:plasma membrane"/>
    <property type="evidence" value="ECO:0007669"/>
    <property type="project" value="TreeGrafter"/>
</dbReference>
<sequence>MTNTPESEVQGFDDAPRKDFKIPRWSIITGAIIAVLVIIALIIPSFLDQEKYKSLVIQKVEESTGYKVAWAGDLGISILPVPHVTIKEATVSAGEQRIIGVKKAEISIELMPLLKKQVQISSVKLIEPDINLLVDTSGRQTWMTSKLQEQKNQGEKKADPSTPDSEKPQSITLDSIHIEKGHIVYKDDAKKAAHEVSDLNADLSLKNLTGPFDVDADLVYNGNQIEVKGDAGELVEGKPTSVDLDIALPKLEVSGNYKGEITTGDNISVKGDLKLSAKDIGKTI</sequence>
<dbReference type="Proteomes" id="UP000249739">
    <property type="component" value="Unassembled WGS sequence"/>
</dbReference>
<keyword evidence="2" id="KW-0472">Membrane</keyword>
<protein>
    <recommendedName>
        <fullName evidence="3">AsmA domain-containing protein</fullName>
    </recommendedName>
</protein>
<feature type="transmembrane region" description="Helical" evidence="2">
    <location>
        <begin position="25"/>
        <end position="47"/>
    </location>
</feature>
<evidence type="ECO:0000313" key="4">
    <source>
        <dbReference type="EMBL" id="PZP55757.1"/>
    </source>
</evidence>
<dbReference type="PANTHER" id="PTHR30441:SF4">
    <property type="entry name" value="PROTEIN ASMA"/>
    <property type="match status" value="1"/>
</dbReference>
<dbReference type="InterPro" id="IPR052894">
    <property type="entry name" value="AsmA-related"/>
</dbReference>
<feature type="region of interest" description="Disordered" evidence="1">
    <location>
        <begin position="146"/>
        <end position="171"/>
    </location>
</feature>
<feature type="domain" description="AsmA" evidence="3">
    <location>
        <begin position="28"/>
        <end position="231"/>
    </location>
</feature>
<reference evidence="4 5" key="1">
    <citation type="submission" date="2017-08" db="EMBL/GenBank/DDBJ databases">
        <title>Infants hospitalized years apart are colonized by the same room-sourced microbial strains.</title>
        <authorList>
            <person name="Brooks B."/>
            <person name="Olm M.R."/>
            <person name="Firek B.A."/>
            <person name="Baker R."/>
            <person name="Thomas B.C."/>
            <person name="Morowitz M.J."/>
            <person name="Banfield J.F."/>
        </authorList>
    </citation>
    <scope>NUCLEOTIDE SEQUENCE [LARGE SCALE GENOMIC DNA]</scope>
    <source>
        <strain evidence="4">S2_006_000_R2_64</strain>
    </source>
</reference>
<feature type="compositionally biased region" description="Basic and acidic residues" evidence="1">
    <location>
        <begin position="148"/>
        <end position="167"/>
    </location>
</feature>
<dbReference type="PANTHER" id="PTHR30441">
    <property type="entry name" value="DUF748 DOMAIN-CONTAINING PROTEIN"/>
    <property type="match status" value="1"/>
</dbReference>
<dbReference type="Pfam" id="PF05170">
    <property type="entry name" value="AsmA"/>
    <property type="match status" value="1"/>
</dbReference>
<keyword evidence="2" id="KW-1133">Transmembrane helix</keyword>
<evidence type="ECO:0000259" key="3">
    <source>
        <dbReference type="Pfam" id="PF05170"/>
    </source>
</evidence>
<dbReference type="InterPro" id="IPR007844">
    <property type="entry name" value="AsmA"/>
</dbReference>
<comment type="caution">
    <text evidence="4">The sequence shown here is derived from an EMBL/GenBank/DDBJ whole genome shotgun (WGS) entry which is preliminary data.</text>
</comment>
<evidence type="ECO:0000256" key="2">
    <source>
        <dbReference type="SAM" id="Phobius"/>
    </source>
</evidence>
<keyword evidence="2" id="KW-0812">Transmembrane</keyword>